<dbReference type="Proteomes" id="UP000215914">
    <property type="component" value="Unassembled WGS sequence"/>
</dbReference>
<gene>
    <name evidence="2" type="ORF">HanXRQr2_Chr16g0725511</name>
</gene>
<evidence type="ECO:0000313" key="2">
    <source>
        <dbReference type="EMBL" id="KAF5758105.1"/>
    </source>
</evidence>
<dbReference type="InterPro" id="IPR007321">
    <property type="entry name" value="Transposase_28"/>
</dbReference>
<feature type="domain" description="Transposase (putative) gypsy type" evidence="1">
    <location>
        <begin position="89"/>
        <end position="151"/>
    </location>
</feature>
<dbReference type="PANTHER" id="PTHR31099">
    <property type="entry name" value="OS06G0165300 PROTEIN"/>
    <property type="match status" value="1"/>
</dbReference>
<dbReference type="EMBL" id="MNCJ02000331">
    <property type="protein sequence ID" value="KAF5758105.1"/>
    <property type="molecule type" value="Genomic_DNA"/>
</dbReference>
<dbReference type="Pfam" id="PF04195">
    <property type="entry name" value="Transposase_28"/>
    <property type="match status" value="1"/>
</dbReference>
<dbReference type="PANTHER" id="PTHR31099:SF41">
    <property type="entry name" value="TRANSPOSASE (PUTATIVE), GYPSY TYPE-RELATED"/>
    <property type="match status" value="1"/>
</dbReference>
<reference evidence="2" key="2">
    <citation type="submission" date="2020-06" db="EMBL/GenBank/DDBJ databases">
        <title>Helianthus annuus Genome sequencing and assembly Release 2.</title>
        <authorList>
            <person name="Gouzy J."/>
            <person name="Langlade N."/>
            <person name="Munos S."/>
        </authorList>
    </citation>
    <scope>NUCLEOTIDE SEQUENCE</scope>
    <source>
        <tissue evidence="2">Leaves</tissue>
    </source>
</reference>
<keyword evidence="3" id="KW-1185">Reference proteome</keyword>
<sequence length="161" mass="18383">MSAFKYPLCPLRFLIQIFQLPFLPCNHLPKSPFPLTMSRGGRSSIRSILTAKDLQSFVEAYNILDRFSPSLPGPSESAECTPDKIPIYTLAFSSCGVRYPLSAFKISLLRHFGVHFSQIHPLGFMRVVHFELSCAAISGEPSVPLFCMFYRYLRRRLVYLR</sequence>
<comment type="caution">
    <text evidence="2">The sequence shown here is derived from an EMBL/GenBank/DDBJ whole genome shotgun (WGS) entry which is preliminary data.</text>
</comment>
<name>A0A9K3DN65_HELAN</name>
<accession>A0A9K3DN65</accession>
<protein>
    <recommendedName>
        <fullName evidence="1">Transposase (putative) gypsy type domain-containing protein</fullName>
    </recommendedName>
</protein>
<reference evidence="2" key="1">
    <citation type="journal article" date="2017" name="Nature">
        <title>The sunflower genome provides insights into oil metabolism, flowering and Asterid evolution.</title>
        <authorList>
            <person name="Badouin H."/>
            <person name="Gouzy J."/>
            <person name="Grassa C.J."/>
            <person name="Murat F."/>
            <person name="Staton S.E."/>
            <person name="Cottret L."/>
            <person name="Lelandais-Briere C."/>
            <person name="Owens G.L."/>
            <person name="Carrere S."/>
            <person name="Mayjonade B."/>
            <person name="Legrand L."/>
            <person name="Gill N."/>
            <person name="Kane N.C."/>
            <person name="Bowers J.E."/>
            <person name="Hubner S."/>
            <person name="Bellec A."/>
            <person name="Berard A."/>
            <person name="Berges H."/>
            <person name="Blanchet N."/>
            <person name="Boniface M.C."/>
            <person name="Brunel D."/>
            <person name="Catrice O."/>
            <person name="Chaidir N."/>
            <person name="Claudel C."/>
            <person name="Donnadieu C."/>
            <person name="Faraut T."/>
            <person name="Fievet G."/>
            <person name="Helmstetter N."/>
            <person name="King M."/>
            <person name="Knapp S.J."/>
            <person name="Lai Z."/>
            <person name="Le Paslier M.C."/>
            <person name="Lippi Y."/>
            <person name="Lorenzon L."/>
            <person name="Mandel J.R."/>
            <person name="Marage G."/>
            <person name="Marchand G."/>
            <person name="Marquand E."/>
            <person name="Bret-Mestries E."/>
            <person name="Morien E."/>
            <person name="Nambeesan S."/>
            <person name="Nguyen T."/>
            <person name="Pegot-Espagnet P."/>
            <person name="Pouilly N."/>
            <person name="Raftis F."/>
            <person name="Sallet E."/>
            <person name="Schiex T."/>
            <person name="Thomas J."/>
            <person name="Vandecasteele C."/>
            <person name="Vares D."/>
            <person name="Vear F."/>
            <person name="Vautrin S."/>
            <person name="Crespi M."/>
            <person name="Mangin B."/>
            <person name="Burke J.M."/>
            <person name="Salse J."/>
            <person name="Munos S."/>
            <person name="Vincourt P."/>
            <person name="Rieseberg L.H."/>
            <person name="Langlade N.B."/>
        </authorList>
    </citation>
    <scope>NUCLEOTIDE SEQUENCE</scope>
    <source>
        <tissue evidence="2">Leaves</tissue>
    </source>
</reference>
<dbReference type="Gramene" id="mRNA:HanXRQr2_Chr16g0725511">
    <property type="protein sequence ID" value="CDS:HanXRQr2_Chr16g0725511.1"/>
    <property type="gene ID" value="HanXRQr2_Chr16g0725511"/>
</dbReference>
<evidence type="ECO:0000259" key="1">
    <source>
        <dbReference type="Pfam" id="PF04195"/>
    </source>
</evidence>
<dbReference type="AlphaFoldDB" id="A0A9K3DN65"/>
<proteinExistence type="predicted"/>
<evidence type="ECO:0000313" key="3">
    <source>
        <dbReference type="Proteomes" id="UP000215914"/>
    </source>
</evidence>
<organism evidence="2 3">
    <name type="scientific">Helianthus annuus</name>
    <name type="common">Common sunflower</name>
    <dbReference type="NCBI Taxonomy" id="4232"/>
    <lineage>
        <taxon>Eukaryota</taxon>
        <taxon>Viridiplantae</taxon>
        <taxon>Streptophyta</taxon>
        <taxon>Embryophyta</taxon>
        <taxon>Tracheophyta</taxon>
        <taxon>Spermatophyta</taxon>
        <taxon>Magnoliopsida</taxon>
        <taxon>eudicotyledons</taxon>
        <taxon>Gunneridae</taxon>
        <taxon>Pentapetalae</taxon>
        <taxon>asterids</taxon>
        <taxon>campanulids</taxon>
        <taxon>Asterales</taxon>
        <taxon>Asteraceae</taxon>
        <taxon>Asteroideae</taxon>
        <taxon>Heliantheae alliance</taxon>
        <taxon>Heliantheae</taxon>
        <taxon>Helianthus</taxon>
    </lineage>
</organism>